<evidence type="ECO:0000313" key="3">
    <source>
        <dbReference type="Proteomes" id="UP000250321"/>
    </source>
</evidence>
<name>A0A314XVA9_PRUYE</name>
<comment type="caution">
    <text evidence="2">The sequence shown here is derived from an EMBL/GenBank/DDBJ whole genome shotgun (WGS) entry which is preliminary data.</text>
</comment>
<gene>
    <name evidence="2" type="ORF">Pyn_29260</name>
</gene>
<dbReference type="Proteomes" id="UP000250321">
    <property type="component" value="Unassembled WGS sequence"/>
</dbReference>
<reference evidence="2 3" key="1">
    <citation type="submission" date="2018-02" db="EMBL/GenBank/DDBJ databases">
        <title>Draft genome of wild Prunus yedoensis var. nudiflora.</title>
        <authorList>
            <person name="Baek S."/>
            <person name="Kim J.-H."/>
            <person name="Choi K."/>
            <person name="Kim G.-B."/>
            <person name="Cho A."/>
            <person name="Jang H."/>
            <person name="Shin C.-H."/>
            <person name="Yu H.-J."/>
            <person name="Mun J.-H."/>
        </authorList>
    </citation>
    <scope>NUCLEOTIDE SEQUENCE [LARGE SCALE GENOMIC DNA]</scope>
    <source>
        <strain evidence="3">cv. Jeju island</strain>
        <tissue evidence="2">Leaf</tissue>
    </source>
</reference>
<dbReference type="OrthoDB" id="1917524at2759"/>
<dbReference type="AlphaFoldDB" id="A0A314XVA9"/>
<evidence type="ECO:0000313" key="2">
    <source>
        <dbReference type="EMBL" id="PQP95257.1"/>
    </source>
</evidence>
<organism evidence="2 3">
    <name type="scientific">Prunus yedoensis var. nudiflora</name>
    <dbReference type="NCBI Taxonomy" id="2094558"/>
    <lineage>
        <taxon>Eukaryota</taxon>
        <taxon>Viridiplantae</taxon>
        <taxon>Streptophyta</taxon>
        <taxon>Embryophyta</taxon>
        <taxon>Tracheophyta</taxon>
        <taxon>Spermatophyta</taxon>
        <taxon>Magnoliopsida</taxon>
        <taxon>eudicotyledons</taxon>
        <taxon>Gunneridae</taxon>
        <taxon>Pentapetalae</taxon>
        <taxon>rosids</taxon>
        <taxon>fabids</taxon>
        <taxon>Rosales</taxon>
        <taxon>Rosaceae</taxon>
        <taxon>Amygdaloideae</taxon>
        <taxon>Amygdaleae</taxon>
        <taxon>Prunus</taxon>
    </lineage>
</organism>
<protein>
    <submittedName>
        <fullName evidence="2">Disease resistance protein RPP8-like</fullName>
    </submittedName>
</protein>
<accession>A0A314XVA9</accession>
<evidence type="ECO:0000256" key="1">
    <source>
        <dbReference type="SAM" id="MobiDB-lite"/>
    </source>
</evidence>
<sequence>MQIVSSCRHIYKLAFEGPIAELPKELHNYPNLTKLQLNLVWSQGGQNGNTREAAKPNNSAPLT</sequence>
<feature type="region of interest" description="Disordered" evidence="1">
    <location>
        <begin position="43"/>
        <end position="63"/>
    </location>
</feature>
<dbReference type="EMBL" id="PJQY01002266">
    <property type="protein sequence ID" value="PQP95257.1"/>
    <property type="molecule type" value="Genomic_DNA"/>
</dbReference>
<keyword evidence="3" id="KW-1185">Reference proteome</keyword>
<proteinExistence type="predicted"/>